<proteinExistence type="predicted"/>
<gene>
    <name evidence="2" type="ORF">METZ01_LOCUS357626</name>
</gene>
<accession>A0A382S5C0</accession>
<dbReference type="GO" id="GO:0016491">
    <property type="term" value="F:oxidoreductase activity"/>
    <property type="evidence" value="ECO:0007669"/>
    <property type="project" value="UniProtKB-KW"/>
</dbReference>
<dbReference type="SUPFAM" id="SSF51730">
    <property type="entry name" value="FAD-linked oxidoreductase"/>
    <property type="match status" value="1"/>
</dbReference>
<evidence type="ECO:0000313" key="2">
    <source>
        <dbReference type="EMBL" id="SVD04772.1"/>
    </source>
</evidence>
<dbReference type="Gene3D" id="3.20.20.220">
    <property type="match status" value="1"/>
</dbReference>
<name>A0A382S5C0_9ZZZZ</name>
<protein>
    <submittedName>
        <fullName evidence="2">Uncharacterized protein</fullName>
    </submittedName>
</protein>
<organism evidence="2">
    <name type="scientific">marine metagenome</name>
    <dbReference type="NCBI Taxonomy" id="408172"/>
    <lineage>
        <taxon>unclassified sequences</taxon>
        <taxon>metagenomes</taxon>
        <taxon>ecological metagenomes</taxon>
    </lineage>
</organism>
<dbReference type="AlphaFoldDB" id="A0A382S5C0"/>
<feature type="non-terminal residue" evidence="2">
    <location>
        <position position="135"/>
    </location>
</feature>
<reference evidence="2" key="1">
    <citation type="submission" date="2018-05" db="EMBL/GenBank/DDBJ databases">
        <authorList>
            <person name="Lanie J.A."/>
            <person name="Ng W.-L."/>
            <person name="Kazmierczak K.M."/>
            <person name="Andrzejewski T.M."/>
            <person name="Davidsen T.M."/>
            <person name="Wayne K.J."/>
            <person name="Tettelin H."/>
            <person name="Glass J.I."/>
            <person name="Rusch D."/>
            <person name="Podicherti R."/>
            <person name="Tsui H.-C.T."/>
            <person name="Winkler M.E."/>
        </authorList>
    </citation>
    <scope>NUCLEOTIDE SEQUENCE</scope>
</reference>
<keyword evidence="1" id="KW-0560">Oxidoreductase</keyword>
<sequence>MEAWIDTYHAVEGLARLGTYSFLTDGAVGAQKEDNLRHLIANLGKDVSREHIVPFLTTKHTLSYCLRYADRAWETGFRSLVVLGEDTTVGAPRVVPHGSDLRQLIRTRQSQLILGGWANPHGGPDAQVNFLLEKD</sequence>
<dbReference type="InterPro" id="IPR029041">
    <property type="entry name" value="FAD-linked_oxidoreductase-like"/>
</dbReference>
<dbReference type="EMBL" id="UINC01126351">
    <property type="protein sequence ID" value="SVD04772.1"/>
    <property type="molecule type" value="Genomic_DNA"/>
</dbReference>
<evidence type="ECO:0000256" key="1">
    <source>
        <dbReference type="ARBA" id="ARBA00023002"/>
    </source>
</evidence>